<keyword evidence="1" id="KW-1133">Transmembrane helix</keyword>
<protein>
    <submittedName>
        <fullName evidence="2">Uncharacterized protein</fullName>
    </submittedName>
</protein>
<gene>
    <name evidence="2" type="ORF">METZ01_LOCUS333292</name>
</gene>
<accession>A0A382Q683</accession>
<feature type="transmembrane region" description="Helical" evidence="1">
    <location>
        <begin position="12"/>
        <end position="31"/>
    </location>
</feature>
<organism evidence="2">
    <name type="scientific">marine metagenome</name>
    <dbReference type="NCBI Taxonomy" id="408172"/>
    <lineage>
        <taxon>unclassified sequences</taxon>
        <taxon>metagenomes</taxon>
        <taxon>ecological metagenomes</taxon>
    </lineage>
</organism>
<feature type="transmembrane region" description="Helical" evidence="1">
    <location>
        <begin position="79"/>
        <end position="102"/>
    </location>
</feature>
<feature type="transmembrane region" description="Helical" evidence="1">
    <location>
        <begin position="213"/>
        <end position="236"/>
    </location>
</feature>
<evidence type="ECO:0000313" key="2">
    <source>
        <dbReference type="EMBL" id="SVC80438.1"/>
    </source>
</evidence>
<evidence type="ECO:0000256" key="1">
    <source>
        <dbReference type="SAM" id="Phobius"/>
    </source>
</evidence>
<feature type="transmembrane region" description="Helical" evidence="1">
    <location>
        <begin position="43"/>
        <end position="67"/>
    </location>
</feature>
<dbReference type="EMBL" id="UINC01111892">
    <property type="protein sequence ID" value="SVC80438.1"/>
    <property type="molecule type" value="Genomic_DNA"/>
</dbReference>
<sequence length="244" mass="26592">MELALDKVPLRIEILFLATVLGTLALFVLAVQAAAQRTGRDDVGLWTVRAVAGAAIWLAATGLVANTGALLDFSLPSKIFFLLLVSVALTCSVAFSGVGSVLIGGIGPVGLVAFQFFRLPVEIFLHGMYEAGQVPVQMTYAGLNFDIFSGLTAPAMAWLIWRGKMWRIGLWGWNIFGLVLLANIVTIAILSMPTEFRIFMNEPANIFVAHIPYVWLPTVLVQTALLGHLLLFRWLWAHRGGEQA</sequence>
<dbReference type="AlphaFoldDB" id="A0A382Q683"/>
<name>A0A382Q683_9ZZZZ</name>
<feature type="transmembrane region" description="Helical" evidence="1">
    <location>
        <begin position="173"/>
        <end position="193"/>
    </location>
</feature>
<keyword evidence="1" id="KW-0472">Membrane</keyword>
<reference evidence="2" key="1">
    <citation type="submission" date="2018-05" db="EMBL/GenBank/DDBJ databases">
        <authorList>
            <person name="Lanie J.A."/>
            <person name="Ng W.-L."/>
            <person name="Kazmierczak K.M."/>
            <person name="Andrzejewski T.M."/>
            <person name="Davidsen T.M."/>
            <person name="Wayne K.J."/>
            <person name="Tettelin H."/>
            <person name="Glass J.I."/>
            <person name="Rusch D."/>
            <person name="Podicherti R."/>
            <person name="Tsui H.-C.T."/>
            <person name="Winkler M.E."/>
        </authorList>
    </citation>
    <scope>NUCLEOTIDE SEQUENCE</scope>
</reference>
<feature type="transmembrane region" description="Helical" evidence="1">
    <location>
        <begin position="141"/>
        <end position="161"/>
    </location>
</feature>
<keyword evidence="1" id="KW-0812">Transmembrane</keyword>
<proteinExistence type="predicted"/>